<dbReference type="InterPro" id="IPR038607">
    <property type="entry name" value="PhoD-like_sf"/>
</dbReference>
<reference evidence="3 4" key="1">
    <citation type="submission" date="2024-02" db="EMBL/GenBank/DDBJ databases">
        <title>De novo assembly and annotation of 12 fungi associated with fruit tree decline syndrome in Ontario, Canada.</title>
        <authorList>
            <person name="Sulman M."/>
            <person name="Ellouze W."/>
            <person name="Ilyukhin E."/>
        </authorList>
    </citation>
    <scope>NUCLEOTIDE SEQUENCE [LARGE SCALE GENOMIC DNA]</scope>
    <source>
        <strain evidence="3 4">M169</strain>
    </source>
</reference>
<dbReference type="CDD" id="cd07389">
    <property type="entry name" value="MPP_PhoD"/>
    <property type="match status" value="1"/>
</dbReference>
<feature type="compositionally biased region" description="Basic and acidic residues" evidence="1">
    <location>
        <begin position="1193"/>
        <end position="1203"/>
    </location>
</feature>
<proteinExistence type="predicted"/>
<feature type="region of interest" description="Disordered" evidence="1">
    <location>
        <begin position="1"/>
        <end position="382"/>
    </location>
</feature>
<feature type="compositionally biased region" description="Gly residues" evidence="1">
    <location>
        <begin position="1248"/>
        <end position="1266"/>
    </location>
</feature>
<dbReference type="Gene3D" id="3.60.21.70">
    <property type="entry name" value="PhoD-like phosphatase"/>
    <property type="match status" value="1"/>
</dbReference>
<evidence type="ECO:0000256" key="1">
    <source>
        <dbReference type="SAM" id="MobiDB-lite"/>
    </source>
</evidence>
<accession>A0ABR1PJ05</accession>
<feature type="domain" description="PhoD-like phosphatase" evidence="2">
    <location>
        <begin position="662"/>
        <end position="918"/>
    </location>
</feature>
<gene>
    <name evidence="3" type="ORF">SLS63_002358</name>
</gene>
<feature type="region of interest" description="Disordered" evidence="1">
    <location>
        <begin position="425"/>
        <end position="454"/>
    </location>
</feature>
<feature type="compositionally biased region" description="Acidic residues" evidence="1">
    <location>
        <begin position="1229"/>
        <end position="1239"/>
    </location>
</feature>
<organism evidence="3 4">
    <name type="scientific">Diaporthe eres</name>
    <name type="common">Phomopsis oblonga</name>
    <dbReference type="NCBI Taxonomy" id="83184"/>
    <lineage>
        <taxon>Eukaryota</taxon>
        <taxon>Fungi</taxon>
        <taxon>Dikarya</taxon>
        <taxon>Ascomycota</taxon>
        <taxon>Pezizomycotina</taxon>
        <taxon>Sordariomycetes</taxon>
        <taxon>Sordariomycetidae</taxon>
        <taxon>Diaporthales</taxon>
        <taxon>Diaporthaceae</taxon>
        <taxon>Diaporthe</taxon>
        <taxon>Diaporthe eres species complex</taxon>
    </lineage>
</organism>
<evidence type="ECO:0000313" key="4">
    <source>
        <dbReference type="Proteomes" id="UP001430848"/>
    </source>
</evidence>
<feature type="compositionally biased region" description="Polar residues" evidence="1">
    <location>
        <begin position="10"/>
        <end position="45"/>
    </location>
</feature>
<feature type="region of interest" description="Disordered" evidence="1">
    <location>
        <begin position="1417"/>
        <end position="1482"/>
    </location>
</feature>
<feature type="compositionally biased region" description="Polar residues" evidence="1">
    <location>
        <begin position="430"/>
        <end position="451"/>
    </location>
</feature>
<feature type="domain" description="PhoD-like phosphatase" evidence="2">
    <location>
        <begin position="927"/>
        <end position="1087"/>
    </location>
</feature>
<dbReference type="InterPro" id="IPR043904">
    <property type="entry name" value="PhoD_2-like"/>
</dbReference>
<feature type="compositionally biased region" description="Basic and acidic residues" evidence="1">
    <location>
        <begin position="1420"/>
        <end position="1432"/>
    </location>
</feature>
<evidence type="ECO:0000313" key="3">
    <source>
        <dbReference type="EMBL" id="KAK7738025.1"/>
    </source>
</evidence>
<feature type="compositionally biased region" description="Low complexity" evidence="1">
    <location>
        <begin position="1314"/>
        <end position="1327"/>
    </location>
</feature>
<feature type="region of interest" description="Disordered" evidence="1">
    <location>
        <begin position="555"/>
        <end position="602"/>
    </location>
</feature>
<name>A0ABR1PJ05_DIAER</name>
<feature type="compositionally biased region" description="Polar residues" evidence="1">
    <location>
        <begin position="334"/>
        <end position="352"/>
    </location>
</feature>
<feature type="region of interest" description="Disordered" evidence="1">
    <location>
        <begin position="1082"/>
        <end position="1295"/>
    </location>
</feature>
<dbReference type="PANTHER" id="PTHR46689:SF1">
    <property type="entry name" value="PHOD-LIKE PHOSPHATASE DOMAIN-CONTAINING PROTEIN"/>
    <property type="match status" value="1"/>
</dbReference>
<feature type="compositionally biased region" description="Basic and acidic residues" evidence="1">
    <location>
        <begin position="1461"/>
        <end position="1470"/>
    </location>
</feature>
<dbReference type="InterPro" id="IPR018946">
    <property type="entry name" value="PhoD-like_MPP"/>
</dbReference>
<feature type="compositionally biased region" description="Basic and acidic residues" evidence="1">
    <location>
        <begin position="364"/>
        <end position="382"/>
    </location>
</feature>
<feature type="region of interest" description="Disordered" evidence="1">
    <location>
        <begin position="1307"/>
        <end position="1363"/>
    </location>
</feature>
<evidence type="ECO:0000259" key="2">
    <source>
        <dbReference type="Pfam" id="PF19050"/>
    </source>
</evidence>
<feature type="compositionally biased region" description="Basic and acidic residues" evidence="1">
    <location>
        <begin position="322"/>
        <end position="332"/>
    </location>
</feature>
<feature type="compositionally biased region" description="Basic and acidic residues" evidence="1">
    <location>
        <begin position="555"/>
        <end position="578"/>
    </location>
</feature>
<feature type="compositionally biased region" description="Polar residues" evidence="1">
    <location>
        <begin position="1277"/>
        <end position="1292"/>
    </location>
</feature>
<dbReference type="EMBL" id="JAKNSF020000006">
    <property type="protein sequence ID" value="KAK7738025.1"/>
    <property type="molecule type" value="Genomic_DNA"/>
</dbReference>
<dbReference type="Pfam" id="PF19050">
    <property type="entry name" value="PhoD_2"/>
    <property type="match status" value="2"/>
</dbReference>
<feature type="compositionally biased region" description="Basic and acidic residues" evidence="1">
    <location>
        <begin position="232"/>
        <end position="244"/>
    </location>
</feature>
<feature type="compositionally biased region" description="Basic residues" evidence="1">
    <location>
        <begin position="1119"/>
        <end position="1131"/>
    </location>
</feature>
<dbReference type="PANTHER" id="PTHR46689">
    <property type="entry name" value="MEMBRANE PROTEIN, PUTATIVE-RELATED"/>
    <property type="match status" value="1"/>
</dbReference>
<feature type="compositionally biased region" description="Low complexity" evidence="1">
    <location>
        <begin position="161"/>
        <end position="174"/>
    </location>
</feature>
<sequence>MDLAPGVAPQSRSNRASVQTTNTNVDAQTDSTLSPYASPIRSSFQGYALAPRPPSLPYGQSQYPPDVLEKRRRRASKSKEEDREYSHSDPRTSALPRAPDVPRTSSSSYRHPYGNGGLPYTYTKAAAEEPDLPLSPGVMDPDYYQPASADRPTHSDTVAGSSSNRRVSSDSAANTRNGSTRDPVNGHRKSSLGNEMDRRTMANARSPLQKLELTLDNITKEEKRARVAAAEQRARTRASRDSRDLGQQPAVRFKEGDAEAEPELARPQVLPDPVPVQPGIAPQSAGKEMPKRHASQAGKSAAPKTPVTRFAQDTGIPQRNLSFRERAARDEINLPNSNDRNNSPTTTPTSGYSLARTAAIAGGHRHDGHASDDGASSDEDHRLGEFFHRREYKPGHGMYNPPKFLGEWKKGTIGTLSGTMLDLDDETTPKLDQSQTWWETPPSQRRGSISTRPRKAEAFDGEYDETNERISSRSARSGPDVEREFWRGTVMIVTQDQDSSYDIAPTLRLFVQPIELLPPPPSEIRGEIPPEFVDPIAGHPKLGRKGETLYVRPVDHLDESKDHSQDETDRGLFEKTRSPPDVTPADGSTDAPGSFAARRKRTPVDGEKVGKYKDVRGCRLHAERGYTFWRFSVEVELRDKEQRIAYRINRGPATGFWVPAKNQSMNIMFHSCNGFSVSVAPDDLSGPDPLWRDVLNNHQSRPFHVMLGGGDQLYCDAVMRKTELFQDWLMIRNPLHKHNAPFTPDMQDELEEFYLERYCTWFSQGLFGLANSQIPMVNMYDDHDIIDGFGSYPHHFMSSPVFSGLGNVAFKYYMLFQHQSIVDETEETEPSWAIGVRPGPYIQEQSRSVFLRLGAKIALLAVDCRTERMRDQVVREDTWDKLMDRCYNEIVKGKTEHLLVLLGVPIAYPRLVWLENILTSRLLDPIKALGKTGLFGNVFNKFDGGVEVLDDLDDHWTAKNHKDERKIIIEDLQDLAADRSVRITILGGDVHLAAIGQFYSNPKLELAKHKDFRYMPNVISSAIVNTPPPDLMADVLNKRNKVHHLDKDTDENMIPMFAHGVEGKPRNNKRLLPHRNWCSIREYTPGQTPPSTPPEYAYDAESPADSIVRRDTGLSNKGVTRRLSKKNRGPAHRADVIDSRPPISGSGGAGIFRSLSSRGRRSTPDVPAGDKRPGTKKRTLSLTRGDFGGIFRRRSESRNRSQPDDGGINGTWGESDPEVVARDRNQGDEAYDFDYEDNTYDQRNRGHGFLGSIGLRGGGGPGGGGSYDEFSDGDDSYFTTRAPQNTRASQPGANKAARVLGTEALNASRRHGSQHQPRQPQQPQQQGAERPFGVTTKISGPGQDDDEHFQPKPFQRTPTGLSAKQVRKRAQSFDVNIEGGLDICLNVEVSAKDPAGITVPYRLLVPRLWYDASDGDEVEMPERGRGKSRDEQPGPIKRFFSLSRARGTSVKRGGSAQPGRQRREAGDDHQPAVSGPAPGTAI</sequence>
<comment type="caution">
    <text evidence="3">The sequence shown here is derived from an EMBL/GenBank/DDBJ whole genome shotgun (WGS) entry which is preliminary data.</text>
</comment>
<keyword evidence="4" id="KW-1185">Reference proteome</keyword>
<feature type="compositionally biased region" description="Basic and acidic residues" evidence="1">
    <location>
        <begin position="77"/>
        <end position="90"/>
    </location>
</feature>
<protein>
    <recommendedName>
        <fullName evidence="2">PhoD-like phosphatase domain-containing protein</fullName>
    </recommendedName>
</protein>
<dbReference type="Proteomes" id="UP001430848">
    <property type="component" value="Unassembled WGS sequence"/>
</dbReference>